<dbReference type="AlphaFoldDB" id="A0AAP0LMC3"/>
<name>A0AAP0LMC3_9ROSI</name>
<proteinExistence type="predicted"/>
<feature type="region of interest" description="Disordered" evidence="2">
    <location>
        <begin position="158"/>
        <end position="205"/>
    </location>
</feature>
<sequence>MGDLLEVEKLLGYKPEEKVGEHFMRCMQRYMKESASILRLYFSMELKIAELQRLNDNCKGFAESCKKLSSELEGARFGIVERNFRIAELERKVKEAEQEHSELLLLRQEKQEWEKVEGVLRKELAEENDVKPQEFDKSVGYEPGWSLRHLGKDVSTIDLSEKGGISSDDDEDGYGESVIPDPDPEDGEEGGTGASTSKGAEGGVL</sequence>
<organism evidence="3 4">
    <name type="scientific">Citrus x changshan-huyou</name>
    <dbReference type="NCBI Taxonomy" id="2935761"/>
    <lineage>
        <taxon>Eukaryota</taxon>
        <taxon>Viridiplantae</taxon>
        <taxon>Streptophyta</taxon>
        <taxon>Embryophyta</taxon>
        <taxon>Tracheophyta</taxon>
        <taxon>Spermatophyta</taxon>
        <taxon>Magnoliopsida</taxon>
        <taxon>eudicotyledons</taxon>
        <taxon>Gunneridae</taxon>
        <taxon>Pentapetalae</taxon>
        <taxon>rosids</taxon>
        <taxon>malvids</taxon>
        <taxon>Sapindales</taxon>
        <taxon>Rutaceae</taxon>
        <taxon>Aurantioideae</taxon>
        <taxon>Citrus</taxon>
    </lineage>
</organism>
<gene>
    <name evidence="3" type="ORF">WN944_029608</name>
</gene>
<feature type="coiled-coil region" evidence="1">
    <location>
        <begin position="51"/>
        <end position="106"/>
    </location>
</feature>
<evidence type="ECO:0000256" key="1">
    <source>
        <dbReference type="SAM" id="Coils"/>
    </source>
</evidence>
<evidence type="ECO:0000313" key="3">
    <source>
        <dbReference type="EMBL" id="KAK9177585.1"/>
    </source>
</evidence>
<evidence type="ECO:0000256" key="2">
    <source>
        <dbReference type="SAM" id="MobiDB-lite"/>
    </source>
</evidence>
<reference evidence="3 4" key="1">
    <citation type="submission" date="2024-05" db="EMBL/GenBank/DDBJ databases">
        <title>Haplotype-resolved chromosome-level genome assembly of Huyou (Citrus changshanensis).</title>
        <authorList>
            <person name="Miao C."/>
            <person name="Chen W."/>
            <person name="Wu Y."/>
            <person name="Wang L."/>
            <person name="Zhao S."/>
            <person name="Grierson D."/>
            <person name="Xu C."/>
            <person name="Chen K."/>
        </authorList>
    </citation>
    <scope>NUCLEOTIDE SEQUENCE [LARGE SCALE GENOMIC DNA]</scope>
    <source>
        <strain evidence="3">01-14</strain>
        <tissue evidence="3">Leaf</tissue>
    </source>
</reference>
<evidence type="ECO:0000313" key="4">
    <source>
        <dbReference type="Proteomes" id="UP001428341"/>
    </source>
</evidence>
<dbReference type="EMBL" id="JBCGBO010000025">
    <property type="protein sequence ID" value="KAK9177585.1"/>
    <property type="molecule type" value="Genomic_DNA"/>
</dbReference>
<accession>A0AAP0LMC3</accession>
<keyword evidence="1" id="KW-0175">Coiled coil</keyword>
<dbReference type="Proteomes" id="UP001428341">
    <property type="component" value="Unassembled WGS sequence"/>
</dbReference>
<keyword evidence="4" id="KW-1185">Reference proteome</keyword>
<protein>
    <submittedName>
        <fullName evidence="3">Uncharacterized protein</fullName>
    </submittedName>
</protein>
<comment type="caution">
    <text evidence="3">The sequence shown here is derived from an EMBL/GenBank/DDBJ whole genome shotgun (WGS) entry which is preliminary data.</text>
</comment>